<keyword evidence="3" id="KW-1185">Reference proteome</keyword>
<proteinExistence type="predicted"/>
<protein>
    <submittedName>
        <fullName evidence="2">Uncharacterized protein</fullName>
    </submittedName>
</protein>
<dbReference type="EMBL" id="CACRXK020001518">
    <property type="protein sequence ID" value="CAB3989606.1"/>
    <property type="molecule type" value="Genomic_DNA"/>
</dbReference>
<feature type="region of interest" description="Disordered" evidence="1">
    <location>
        <begin position="1"/>
        <end position="32"/>
    </location>
</feature>
<comment type="caution">
    <text evidence="2">The sequence shown here is derived from an EMBL/GenBank/DDBJ whole genome shotgun (WGS) entry which is preliminary data.</text>
</comment>
<evidence type="ECO:0000256" key="1">
    <source>
        <dbReference type="SAM" id="MobiDB-lite"/>
    </source>
</evidence>
<dbReference type="AlphaFoldDB" id="A0A6S7GK70"/>
<name>A0A6S7GK70_PARCT</name>
<evidence type="ECO:0000313" key="2">
    <source>
        <dbReference type="EMBL" id="CAB3989606.1"/>
    </source>
</evidence>
<feature type="compositionally biased region" description="Polar residues" evidence="1">
    <location>
        <begin position="13"/>
        <end position="25"/>
    </location>
</feature>
<evidence type="ECO:0000313" key="3">
    <source>
        <dbReference type="Proteomes" id="UP001152795"/>
    </source>
</evidence>
<dbReference type="OrthoDB" id="10060031at2759"/>
<accession>A0A6S7GK70</accession>
<reference evidence="2" key="1">
    <citation type="submission" date="2020-04" db="EMBL/GenBank/DDBJ databases">
        <authorList>
            <person name="Alioto T."/>
            <person name="Alioto T."/>
            <person name="Gomez Garrido J."/>
        </authorList>
    </citation>
    <scope>NUCLEOTIDE SEQUENCE</scope>
    <source>
        <strain evidence="2">A484AB</strain>
    </source>
</reference>
<organism evidence="2 3">
    <name type="scientific">Paramuricea clavata</name>
    <name type="common">Red gorgonian</name>
    <name type="synonym">Violescent sea-whip</name>
    <dbReference type="NCBI Taxonomy" id="317549"/>
    <lineage>
        <taxon>Eukaryota</taxon>
        <taxon>Metazoa</taxon>
        <taxon>Cnidaria</taxon>
        <taxon>Anthozoa</taxon>
        <taxon>Octocorallia</taxon>
        <taxon>Malacalcyonacea</taxon>
        <taxon>Plexauridae</taxon>
        <taxon>Paramuricea</taxon>
    </lineage>
</organism>
<dbReference type="Proteomes" id="UP001152795">
    <property type="component" value="Unassembled WGS sequence"/>
</dbReference>
<gene>
    <name evidence="2" type="ORF">PACLA_8A044568</name>
</gene>
<sequence>MEKKRKKPDPVNLSATHDLTSMDSSTSEHKRRSKRFKSSSFINICVICGSDCKTVKQKKIHKLLRVCEKLMAQKLLNTAIFFKDCVYTATAAMYEPEDVFAADLYYHSYCYKDYFNKYNADIEEILKSLEEEDSITAGDESFKEQFLALGLDFTTTACSLTSIRERLNEHLSVPVSNRAVKHLIIELYGDAVCFTYPSNKRISQMGFSVKSNPESLLESMRQVSPVQQVATELAQELKDYKFGLERSFCEP</sequence>